<evidence type="ECO:0000256" key="1">
    <source>
        <dbReference type="SAM" id="MobiDB-lite"/>
    </source>
</evidence>
<organism evidence="2 3">
    <name type="scientific">Trichoderma harzianum</name>
    <name type="common">Hypocrea lixii</name>
    <dbReference type="NCBI Taxonomy" id="5544"/>
    <lineage>
        <taxon>Eukaryota</taxon>
        <taxon>Fungi</taxon>
        <taxon>Dikarya</taxon>
        <taxon>Ascomycota</taxon>
        <taxon>Pezizomycotina</taxon>
        <taxon>Sordariomycetes</taxon>
        <taxon>Hypocreomycetidae</taxon>
        <taxon>Hypocreales</taxon>
        <taxon>Hypocreaceae</taxon>
        <taxon>Trichoderma</taxon>
    </lineage>
</organism>
<gene>
    <name evidence="2" type="ORF">THARTR1_07610</name>
</gene>
<proteinExistence type="predicted"/>
<dbReference type="PANTHER" id="PTHR19959">
    <property type="entry name" value="KINESIN LIGHT CHAIN"/>
    <property type="match status" value="1"/>
</dbReference>
<accession>A0A2K0U247</accession>
<comment type="caution">
    <text evidence="2">The sequence shown here is derived from an EMBL/GenBank/DDBJ whole genome shotgun (WGS) entry which is preliminary data.</text>
</comment>
<evidence type="ECO:0000313" key="2">
    <source>
        <dbReference type="EMBL" id="PNP51841.1"/>
    </source>
</evidence>
<feature type="region of interest" description="Disordered" evidence="1">
    <location>
        <begin position="96"/>
        <end position="154"/>
    </location>
</feature>
<name>A0A2K0U247_TRIHA</name>
<evidence type="ECO:0000313" key="3">
    <source>
        <dbReference type="Proteomes" id="UP000236290"/>
    </source>
</evidence>
<feature type="compositionally biased region" description="Basic and acidic residues" evidence="1">
    <location>
        <begin position="106"/>
        <end position="128"/>
    </location>
</feature>
<dbReference type="Pfam" id="PF13374">
    <property type="entry name" value="TPR_10"/>
    <property type="match status" value="1"/>
</dbReference>
<dbReference type="OrthoDB" id="9991317at2759"/>
<dbReference type="PANTHER" id="PTHR19959:SF119">
    <property type="entry name" value="FUNGAL LIPASE-LIKE DOMAIN-CONTAINING PROTEIN"/>
    <property type="match status" value="1"/>
</dbReference>
<dbReference type="SUPFAM" id="SSF48452">
    <property type="entry name" value="TPR-like"/>
    <property type="match status" value="3"/>
</dbReference>
<feature type="compositionally biased region" description="Polar residues" evidence="1">
    <location>
        <begin position="142"/>
        <end position="154"/>
    </location>
</feature>
<dbReference type="InterPro" id="IPR011990">
    <property type="entry name" value="TPR-like_helical_dom_sf"/>
</dbReference>
<sequence length="1269" mass="140540">MENFHIDLDLVSSIEEFDVDELENLVELSDDPISDEQIELYIYLCTHIYLRWHKEVYLERATQRAKEWVAIESASHVHHQRRCDILSVVLAHGQQQQQQDDATQVEEIHATKPSREEVNAEAEERSIQVEDVDAPGARSAESADQSSRFTNISRTMQLNDSTTRIEIPFISPDMLIAYGLRARQQYEQTRSLDDLDRAISALYRAVDTMPQDHEDRETCLTNLGIWLGWRFEMTGSMAHLDGAVAAARAAVKGTRQEHPNYTTRLTTLGTLLDTRFERTGSMQDIEEALTILQASVDVTPHHHPHYAMRLNNLGSALNSVFQKTASMDDLEKAVSASSAAVNATPPNHPCYQSRMRLQMAIPIKPSYLNDLSAMPRSHFKQTGSLEDVHQAVAASSTAVEVTPEHHKDYPRHLENLALSLNLRFDQTGSTDDINRAVALFRTAVDATPRSHPKYATYLHNLGSILGSRFHQAGSLDDINQAIIATSEAMEATPHDHPSHAIFSSSLGHWLSRRFERTKRIEDLDRAVILVGAAADATPQGHPERFEQLRVLGRVLGLRFKETGSIDDINQAITTSIAALDGIPANHKSRPVHLGLLRDQLGERFQRTGLVEDLDQCIVYLTAAVDSTPPDHPDRALYVNSLGCRLGDWVERTGVIDDLDQAITHLSAALDAELHDYLGRSECLHSLSLWLGRRHRMIGSTDDLHQAIIYSTASVDAVPPNHPFHASCLMNFGNLLVERFERTGSVDDLDEAVASLRAIVDATPHDDPIRATRLHNLSISLCKRFEATKSRGDLDQAITTARAAVDATPLDHPSHAISLNNLGGMLAQRSFQTTSTDGDDDGNVHQAIHALTTALDLMSNDDPARAINLCNLGNTLGLQFGHTGSPDDLNHQLSSYIKGWDCRTAPPSVRIKSAMAAARILSSQQEWEQSSQLLRDAVLLFPSLSPRSLDRADAQTLLAEFAGLGSLAAATALSAGKTPEEALQLLEHGRGVIAGLLMDMRSDISHLQLKHPTLAKQFQLLRDELDAPAKLAETMATEKVSPKEQQVQRRREAEREFSSVVEAVRAQPEFANFLQPPATGDLTAEASRGPIIVINISPLRCDALVVQHDAVQVIALPDVMQEKIHQHAVHLQTRPSSSLEWTWHAICRPILEKLGFQEPVADDGHWPQVWWIPTGLLSQFPLHAAGIYTRKGKETVLDRVISSYASSIKALQHTRRYQTSSPSPHGSALMVSMQDTPGLASGSLQFAKREVDMLNDLCPQLQLTPVQPLR</sequence>
<reference evidence="2 3" key="1">
    <citation type="submission" date="2017-02" db="EMBL/GenBank/DDBJ databases">
        <title>Genomes of Trichoderma spp. with biocontrol activity.</title>
        <authorList>
            <person name="Gardiner D."/>
            <person name="Kazan K."/>
            <person name="Vos C."/>
            <person name="Harvey P."/>
        </authorList>
    </citation>
    <scope>NUCLEOTIDE SEQUENCE [LARGE SCALE GENOMIC DNA]</scope>
    <source>
        <strain evidence="2 3">Tr1</strain>
    </source>
</reference>
<dbReference type="AlphaFoldDB" id="A0A2K0U247"/>
<dbReference type="Proteomes" id="UP000236290">
    <property type="component" value="Unassembled WGS sequence"/>
</dbReference>
<dbReference type="Gene3D" id="1.25.40.10">
    <property type="entry name" value="Tetratricopeptide repeat domain"/>
    <property type="match status" value="4"/>
</dbReference>
<protein>
    <submittedName>
        <fullName evidence="2">Uncharacterized protein</fullName>
    </submittedName>
</protein>
<dbReference type="EMBL" id="MTYI01000118">
    <property type="protein sequence ID" value="PNP51841.1"/>
    <property type="molecule type" value="Genomic_DNA"/>
</dbReference>